<proteinExistence type="predicted"/>
<dbReference type="InterPro" id="IPR051966">
    <property type="entry name" value="RPAP3"/>
</dbReference>
<gene>
    <name evidence="3" type="ORF">B0H15DRAFT_906974</name>
</gene>
<dbReference type="PANTHER" id="PTHR46423">
    <property type="entry name" value="RNA POLYMERASE II-ASSOCIATED PROTEIN 3"/>
    <property type="match status" value="1"/>
</dbReference>
<dbReference type="SUPFAM" id="SSF48452">
    <property type="entry name" value="TPR-like"/>
    <property type="match status" value="1"/>
</dbReference>
<dbReference type="SMART" id="SM00028">
    <property type="entry name" value="TPR"/>
    <property type="match status" value="3"/>
</dbReference>
<dbReference type="EMBL" id="JARJCN010000021">
    <property type="protein sequence ID" value="KAJ7090914.1"/>
    <property type="molecule type" value="Genomic_DNA"/>
</dbReference>
<dbReference type="Gene3D" id="1.25.40.10">
    <property type="entry name" value="Tetratricopeptide repeat domain"/>
    <property type="match status" value="1"/>
</dbReference>
<dbReference type="InterPro" id="IPR019734">
    <property type="entry name" value="TPR_rpt"/>
</dbReference>
<accession>A0AAD6UA00</accession>
<dbReference type="InterPro" id="IPR011990">
    <property type="entry name" value="TPR-like_helical_dom_sf"/>
</dbReference>
<comment type="caution">
    <text evidence="3">The sequence shown here is derived from an EMBL/GenBank/DDBJ whole genome shotgun (WGS) entry which is preliminary data.</text>
</comment>
<evidence type="ECO:0000313" key="4">
    <source>
        <dbReference type="Proteomes" id="UP001222325"/>
    </source>
</evidence>
<dbReference type="AlphaFoldDB" id="A0AAD6UA00"/>
<reference evidence="3" key="1">
    <citation type="submission" date="2023-03" db="EMBL/GenBank/DDBJ databases">
        <title>Massive genome expansion in bonnet fungi (Mycena s.s.) driven by repeated elements and novel gene families across ecological guilds.</title>
        <authorList>
            <consortium name="Lawrence Berkeley National Laboratory"/>
            <person name="Harder C.B."/>
            <person name="Miyauchi S."/>
            <person name="Viragh M."/>
            <person name="Kuo A."/>
            <person name="Thoen E."/>
            <person name="Andreopoulos B."/>
            <person name="Lu D."/>
            <person name="Skrede I."/>
            <person name="Drula E."/>
            <person name="Henrissat B."/>
            <person name="Morin E."/>
            <person name="Kohler A."/>
            <person name="Barry K."/>
            <person name="LaButti K."/>
            <person name="Morin E."/>
            <person name="Salamov A."/>
            <person name="Lipzen A."/>
            <person name="Mereny Z."/>
            <person name="Hegedus B."/>
            <person name="Baldrian P."/>
            <person name="Stursova M."/>
            <person name="Weitz H."/>
            <person name="Taylor A."/>
            <person name="Grigoriev I.V."/>
            <person name="Nagy L.G."/>
            <person name="Martin F."/>
            <person name="Kauserud H."/>
        </authorList>
    </citation>
    <scope>NUCLEOTIDE SEQUENCE</scope>
    <source>
        <strain evidence="3">CBHHK173m</strain>
    </source>
</reference>
<dbReference type="GO" id="GO:0101031">
    <property type="term" value="C:protein folding chaperone complex"/>
    <property type="evidence" value="ECO:0007669"/>
    <property type="project" value="TreeGrafter"/>
</dbReference>
<evidence type="ECO:0000256" key="1">
    <source>
        <dbReference type="ARBA" id="ARBA00022803"/>
    </source>
</evidence>
<keyword evidence="4" id="KW-1185">Reference proteome</keyword>
<feature type="repeat" description="TPR" evidence="2">
    <location>
        <begin position="159"/>
        <end position="192"/>
    </location>
</feature>
<sequence>MFKPGDKLNPYDPAALDHPAGQDAWESRLRAGTSPMTPNLAKMLGDPATSQSFIENILKADAAERERTGETVEQQMLREKREWAVADAKSAELKIQGNDAFKIGDYKAAFAVYTACIHLSSHEPLYSLNRAAVALKLKLYETAVQDASDAIDKGNFHRAKAHFRRGQAKCFLGDWNKAEEDYNQALKLQPGDRSIVEQIAELKRLRGLSTDKQSAWISAHEPAKLSDIFESHDLKRRVEELLKPSAN</sequence>
<keyword evidence="1 2" id="KW-0802">TPR repeat</keyword>
<protein>
    <submittedName>
        <fullName evidence="3">TPR-like protein</fullName>
    </submittedName>
</protein>
<organism evidence="3 4">
    <name type="scientific">Mycena belliarum</name>
    <dbReference type="NCBI Taxonomy" id="1033014"/>
    <lineage>
        <taxon>Eukaryota</taxon>
        <taxon>Fungi</taxon>
        <taxon>Dikarya</taxon>
        <taxon>Basidiomycota</taxon>
        <taxon>Agaricomycotina</taxon>
        <taxon>Agaricomycetes</taxon>
        <taxon>Agaricomycetidae</taxon>
        <taxon>Agaricales</taxon>
        <taxon>Marasmiineae</taxon>
        <taxon>Mycenaceae</taxon>
        <taxon>Mycena</taxon>
    </lineage>
</organism>
<dbReference type="PROSITE" id="PS50005">
    <property type="entry name" value="TPR"/>
    <property type="match status" value="1"/>
</dbReference>
<dbReference type="Proteomes" id="UP001222325">
    <property type="component" value="Unassembled WGS sequence"/>
</dbReference>
<name>A0AAD6UA00_9AGAR</name>
<dbReference type="PANTHER" id="PTHR46423:SF1">
    <property type="entry name" value="RNA POLYMERASE II-ASSOCIATED PROTEIN 3"/>
    <property type="match status" value="1"/>
</dbReference>
<evidence type="ECO:0000313" key="3">
    <source>
        <dbReference type="EMBL" id="KAJ7090914.1"/>
    </source>
</evidence>
<evidence type="ECO:0000256" key="2">
    <source>
        <dbReference type="PROSITE-ProRule" id="PRU00339"/>
    </source>
</evidence>
<dbReference type="Pfam" id="PF00515">
    <property type="entry name" value="TPR_1"/>
    <property type="match status" value="1"/>
</dbReference>